<evidence type="ECO:0000256" key="1">
    <source>
        <dbReference type="ARBA" id="ARBA00022676"/>
    </source>
</evidence>
<dbReference type="InterPro" id="IPR028098">
    <property type="entry name" value="Glyco_trans_4-like_N"/>
</dbReference>
<evidence type="ECO:0000313" key="7">
    <source>
        <dbReference type="Proteomes" id="UP001500630"/>
    </source>
</evidence>
<keyword evidence="7" id="KW-1185">Reference proteome</keyword>
<feature type="compositionally biased region" description="Low complexity" evidence="3">
    <location>
        <begin position="17"/>
        <end position="55"/>
    </location>
</feature>
<accession>A0ABP6WQD5</accession>
<comment type="caution">
    <text evidence="6">The sequence shown here is derived from an EMBL/GenBank/DDBJ whole genome shotgun (WGS) entry which is preliminary data.</text>
</comment>
<dbReference type="Pfam" id="PF00534">
    <property type="entry name" value="Glycos_transf_1"/>
    <property type="match status" value="1"/>
</dbReference>
<dbReference type="InterPro" id="IPR001296">
    <property type="entry name" value="Glyco_trans_1"/>
</dbReference>
<reference evidence="7" key="1">
    <citation type="journal article" date="2019" name="Int. J. Syst. Evol. Microbiol.">
        <title>The Global Catalogue of Microorganisms (GCM) 10K type strain sequencing project: providing services to taxonomists for standard genome sequencing and annotation.</title>
        <authorList>
            <consortium name="The Broad Institute Genomics Platform"/>
            <consortium name="The Broad Institute Genome Sequencing Center for Infectious Disease"/>
            <person name="Wu L."/>
            <person name="Ma J."/>
        </authorList>
    </citation>
    <scope>NUCLEOTIDE SEQUENCE [LARGE SCALE GENOMIC DNA]</scope>
    <source>
        <strain evidence="7">JCM 17326</strain>
    </source>
</reference>
<keyword evidence="2" id="KW-0808">Transferase</keyword>
<dbReference type="PANTHER" id="PTHR45947:SF3">
    <property type="entry name" value="SULFOQUINOVOSYL TRANSFERASE SQD2"/>
    <property type="match status" value="1"/>
</dbReference>
<evidence type="ECO:0000313" key="6">
    <source>
        <dbReference type="EMBL" id="GAA3555045.1"/>
    </source>
</evidence>
<dbReference type="Proteomes" id="UP001500630">
    <property type="component" value="Unassembled WGS sequence"/>
</dbReference>
<organism evidence="6 7">
    <name type="scientific">Nonomuraea rosea</name>
    <dbReference type="NCBI Taxonomy" id="638574"/>
    <lineage>
        <taxon>Bacteria</taxon>
        <taxon>Bacillati</taxon>
        <taxon>Actinomycetota</taxon>
        <taxon>Actinomycetes</taxon>
        <taxon>Streptosporangiales</taxon>
        <taxon>Streptosporangiaceae</taxon>
        <taxon>Nonomuraea</taxon>
    </lineage>
</organism>
<evidence type="ECO:0000259" key="4">
    <source>
        <dbReference type="Pfam" id="PF00534"/>
    </source>
</evidence>
<feature type="domain" description="Glycosyl transferase family 1" evidence="4">
    <location>
        <begin position="250"/>
        <end position="411"/>
    </location>
</feature>
<proteinExistence type="predicted"/>
<evidence type="ECO:0000256" key="2">
    <source>
        <dbReference type="ARBA" id="ARBA00022679"/>
    </source>
</evidence>
<gene>
    <name evidence="6" type="ORF">GCM10022419_039290</name>
</gene>
<sequence>MTSAVAGAAPGTGTGTSAGTDAGTDAGAGAETGLVTGTAMGPATGPATGPEAGTAAGTAAGAGAVPGDAAGVVIVTNDFPPRPGGIQSFVHGLALRTPGVVVYAPAWPGCEEFDRRQPYPIVRHPTRLMLPTPAVARRAAGLVAEYGAGTVVFGAAAPLGLIAPRLRAAGARRVVMLTHGHEASWASAAGFRAVLRRIGEHADVVTYLGDYTRERLVAAIPPGKLVRLAPGVDLAQFHPGAPKAELGLAGRPVVACVSRLVPRKGQDQLIRAWPQVLSAVPDAVLLLVGGGPYRRKLERLAAGQESIRFTGTVPAAALPGYYAAADVFAMPCRTRWRGVDVEGLGIVFLEASATGLPVVAGASGGAPDAVRLGETGLVVNGEDAGEVAQAVVELLSDPQKARKMGAGGRDWIAREWAWDHVAARFRALL</sequence>
<dbReference type="InterPro" id="IPR050194">
    <property type="entry name" value="Glycosyltransferase_grp1"/>
</dbReference>
<evidence type="ECO:0000259" key="5">
    <source>
        <dbReference type="Pfam" id="PF13439"/>
    </source>
</evidence>
<feature type="domain" description="Glycosyltransferase subfamily 4-like N-terminal" evidence="5">
    <location>
        <begin position="91"/>
        <end position="235"/>
    </location>
</feature>
<dbReference type="SUPFAM" id="SSF53756">
    <property type="entry name" value="UDP-Glycosyltransferase/glycogen phosphorylase"/>
    <property type="match status" value="1"/>
</dbReference>
<dbReference type="PANTHER" id="PTHR45947">
    <property type="entry name" value="SULFOQUINOVOSYL TRANSFERASE SQD2"/>
    <property type="match status" value="1"/>
</dbReference>
<protein>
    <submittedName>
        <fullName evidence="6">Glycosyltransferase family 4 protein</fullName>
    </submittedName>
</protein>
<name>A0ABP6WQD5_9ACTN</name>
<dbReference type="Gene3D" id="3.40.50.2000">
    <property type="entry name" value="Glycogen Phosphorylase B"/>
    <property type="match status" value="2"/>
</dbReference>
<evidence type="ECO:0000256" key="3">
    <source>
        <dbReference type="SAM" id="MobiDB-lite"/>
    </source>
</evidence>
<dbReference type="EMBL" id="BAABDQ010000007">
    <property type="protein sequence ID" value="GAA3555045.1"/>
    <property type="molecule type" value="Genomic_DNA"/>
</dbReference>
<dbReference type="Pfam" id="PF13439">
    <property type="entry name" value="Glyco_transf_4"/>
    <property type="match status" value="1"/>
</dbReference>
<keyword evidence="1" id="KW-0328">Glycosyltransferase</keyword>
<dbReference type="CDD" id="cd03801">
    <property type="entry name" value="GT4_PimA-like"/>
    <property type="match status" value="1"/>
</dbReference>
<feature type="region of interest" description="Disordered" evidence="3">
    <location>
        <begin position="1"/>
        <end position="55"/>
    </location>
</feature>